<sequence>MSNITRDDQGRLHDGKKQDFMSQQDQVQQGLQGLNQTAPGGMQAREQQQRGGQNLQRDIRMTGQQDKLGGQDKKECQGSDSCGPREGKCDKGQCH</sequence>
<feature type="compositionally biased region" description="Basic and acidic residues" evidence="1">
    <location>
        <begin position="69"/>
        <end position="95"/>
    </location>
</feature>
<evidence type="ECO:0000313" key="2">
    <source>
        <dbReference type="EMBL" id="CAJ0570024.1"/>
    </source>
</evidence>
<proteinExistence type="predicted"/>
<dbReference type="Proteomes" id="UP001177023">
    <property type="component" value="Unassembled WGS sequence"/>
</dbReference>
<protein>
    <submittedName>
        <fullName evidence="2">Uncharacterized protein</fullName>
    </submittedName>
</protein>
<name>A0AA36FX28_9BILA</name>
<dbReference type="EMBL" id="CATQJA010002217">
    <property type="protein sequence ID" value="CAJ0570024.1"/>
    <property type="molecule type" value="Genomic_DNA"/>
</dbReference>
<feature type="compositionally biased region" description="Polar residues" evidence="1">
    <location>
        <begin position="45"/>
        <end position="56"/>
    </location>
</feature>
<evidence type="ECO:0000313" key="4">
    <source>
        <dbReference type="Proteomes" id="UP001177023"/>
    </source>
</evidence>
<feature type="compositionally biased region" description="Basic and acidic residues" evidence="1">
    <location>
        <begin position="1"/>
        <end position="19"/>
    </location>
</feature>
<comment type="caution">
    <text evidence="2">The sequence shown here is derived from an EMBL/GenBank/DDBJ whole genome shotgun (WGS) entry which is preliminary data.</text>
</comment>
<feature type="non-terminal residue" evidence="2">
    <location>
        <position position="1"/>
    </location>
</feature>
<feature type="compositionally biased region" description="Low complexity" evidence="1">
    <location>
        <begin position="20"/>
        <end position="36"/>
    </location>
</feature>
<feature type="region of interest" description="Disordered" evidence="1">
    <location>
        <begin position="1"/>
        <end position="95"/>
    </location>
</feature>
<gene>
    <name evidence="3" type="ORF">MSPICULIGERA_LOCUS14020</name>
    <name evidence="2" type="ORF">MSPICULIGERA_LOCUS8477</name>
</gene>
<evidence type="ECO:0000256" key="1">
    <source>
        <dbReference type="SAM" id="MobiDB-lite"/>
    </source>
</evidence>
<keyword evidence="4" id="KW-1185">Reference proteome</keyword>
<reference evidence="2" key="1">
    <citation type="submission" date="2023-06" db="EMBL/GenBank/DDBJ databases">
        <authorList>
            <person name="Delattre M."/>
        </authorList>
    </citation>
    <scope>NUCLEOTIDE SEQUENCE</scope>
    <source>
        <strain evidence="2">AF72</strain>
    </source>
</reference>
<organism evidence="2 4">
    <name type="scientific">Mesorhabditis spiculigera</name>
    <dbReference type="NCBI Taxonomy" id="96644"/>
    <lineage>
        <taxon>Eukaryota</taxon>
        <taxon>Metazoa</taxon>
        <taxon>Ecdysozoa</taxon>
        <taxon>Nematoda</taxon>
        <taxon>Chromadorea</taxon>
        <taxon>Rhabditida</taxon>
        <taxon>Rhabditina</taxon>
        <taxon>Rhabditomorpha</taxon>
        <taxon>Rhabditoidea</taxon>
        <taxon>Rhabditidae</taxon>
        <taxon>Mesorhabditinae</taxon>
        <taxon>Mesorhabditis</taxon>
    </lineage>
</organism>
<evidence type="ECO:0000313" key="3">
    <source>
        <dbReference type="EMBL" id="CAJ0575713.1"/>
    </source>
</evidence>
<accession>A0AA36FX28</accession>
<dbReference type="AlphaFoldDB" id="A0AA36FX28"/>
<dbReference type="EMBL" id="CATQJA010002640">
    <property type="protein sequence ID" value="CAJ0575713.1"/>
    <property type="molecule type" value="Genomic_DNA"/>
</dbReference>